<evidence type="ECO:0000256" key="14">
    <source>
        <dbReference type="ARBA" id="ARBA00023157"/>
    </source>
</evidence>
<evidence type="ECO:0000256" key="7">
    <source>
        <dbReference type="ARBA" id="ARBA00022692"/>
    </source>
</evidence>
<keyword evidence="14 16" id="KW-1015">Disulfide bond</keyword>
<dbReference type="Gene3D" id="2.80.10.50">
    <property type="match status" value="1"/>
</dbReference>
<keyword evidence="5 16" id="KW-0328">Glycosyltransferase</keyword>
<name>A0AAN8X840_HALRR</name>
<evidence type="ECO:0000313" key="19">
    <source>
        <dbReference type="Proteomes" id="UP001381693"/>
    </source>
</evidence>
<dbReference type="SMART" id="SM00458">
    <property type="entry name" value="RICIN"/>
    <property type="match status" value="1"/>
</dbReference>
<comment type="subcellular location">
    <subcellularLocation>
        <location evidence="2 16">Golgi apparatus membrane</location>
        <topology evidence="2 16">Single-pass type II membrane protein</topology>
    </subcellularLocation>
</comment>
<dbReference type="GO" id="GO:0004653">
    <property type="term" value="F:polypeptide N-acetylgalactosaminyltransferase activity"/>
    <property type="evidence" value="ECO:0007669"/>
    <property type="project" value="UniProtKB-ARBA"/>
</dbReference>
<evidence type="ECO:0000256" key="10">
    <source>
        <dbReference type="ARBA" id="ARBA00022968"/>
    </source>
</evidence>
<evidence type="ECO:0000256" key="3">
    <source>
        <dbReference type="ARBA" id="ARBA00004922"/>
    </source>
</evidence>
<dbReference type="PROSITE" id="PS50231">
    <property type="entry name" value="RICIN_B_LECTIN"/>
    <property type="match status" value="1"/>
</dbReference>
<evidence type="ECO:0000256" key="13">
    <source>
        <dbReference type="ARBA" id="ARBA00023136"/>
    </source>
</evidence>
<evidence type="ECO:0000256" key="16">
    <source>
        <dbReference type="RuleBase" id="RU361242"/>
    </source>
</evidence>
<dbReference type="EC" id="2.4.1.-" evidence="16"/>
<dbReference type="Gene3D" id="3.90.550.10">
    <property type="entry name" value="Spore Coat Polysaccharide Biosynthesis Protein SpsA, Chain A"/>
    <property type="match status" value="1"/>
</dbReference>
<dbReference type="AlphaFoldDB" id="A0AAN8X840"/>
<keyword evidence="12 16" id="KW-0333">Golgi apparatus</keyword>
<organism evidence="18 19">
    <name type="scientific">Halocaridina rubra</name>
    <name type="common">Hawaiian red shrimp</name>
    <dbReference type="NCBI Taxonomy" id="373956"/>
    <lineage>
        <taxon>Eukaryota</taxon>
        <taxon>Metazoa</taxon>
        <taxon>Ecdysozoa</taxon>
        <taxon>Arthropoda</taxon>
        <taxon>Crustacea</taxon>
        <taxon>Multicrustacea</taxon>
        <taxon>Malacostraca</taxon>
        <taxon>Eumalacostraca</taxon>
        <taxon>Eucarida</taxon>
        <taxon>Decapoda</taxon>
        <taxon>Pleocyemata</taxon>
        <taxon>Caridea</taxon>
        <taxon>Atyoidea</taxon>
        <taxon>Atyidae</taxon>
        <taxon>Halocaridina</taxon>
    </lineage>
</organism>
<feature type="transmembrane region" description="Helical" evidence="16">
    <location>
        <begin position="9"/>
        <end position="27"/>
    </location>
</feature>
<comment type="similarity">
    <text evidence="4 16">Belongs to the glycosyltransferase 2 family. GalNAc-T subfamily.</text>
</comment>
<dbReference type="GO" id="GO:0046872">
    <property type="term" value="F:metal ion binding"/>
    <property type="evidence" value="ECO:0007669"/>
    <property type="project" value="UniProtKB-KW"/>
</dbReference>
<accession>A0AAN8X840</accession>
<dbReference type="SUPFAM" id="SSF50370">
    <property type="entry name" value="Ricin B-like lectins"/>
    <property type="match status" value="1"/>
</dbReference>
<evidence type="ECO:0000256" key="4">
    <source>
        <dbReference type="ARBA" id="ARBA00005680"/>
    </source>
</evidence>
<dbReference type="InterPro" id="IPR000772">
    <property type="entry name" value="Ricin_B_lectin"/>
</dbReference>
<dbReference type="InterPro" id="IPR001173">
    <property type="entry name" value="Glyco_trans_2-like"/>
</dbReference>
<feature type="domain" description="Ricin B lectin" evidence="17">
    <location>
        <begin position="470"/>
        <end position="604"/>
    </location>
</feature>
<dbReference type="InterPro" id="IPR029044">
    <property type="entry name" value="Nucleotide-diphossugar_trans"/>
</dbReference>
<dbReference type="PANTHER" id="PTHR11675:SF118">
    <property type="entry name" value="POLYPEPTIDE N-ACETYLGALACTOSAMINYLTRANSFERASE 3"/>
    <property type="match status" value="1"/>
</dbReference>
<dbReference type="SUPFAM" id="SSF53448">
    <property type="entry name" value="Nucleotide-diphospho-sugar transferases"/>
    <property type="match status" value="1"/>
</dbReference>
<evidence type="ECO:0000256" key="2">
    <source>
        <dbReference type="ARBA" id="ARBA00004323"/>
    </source>
</evidence>
<evidence type="ECO:0000256" key="1">
    <source>
        <dbReference type="ARBA" id="ARBA00001936"/>
    </source>
</evidence>
<keyword evidence="19" id="KW-1185">Reference proteome</keyword>
<keyword evidence="11 16" id="KW-1133">Transmembrane helix</keyword>
<evidence type="ECO:0000256" key="5">
    <source>
        <dbReference type="ARBA" id="ARBA00022676"/>
    </source>
</evidence>
<dbReference type="GO" id="GO:0030246">
    <property type="term" value="F:carbohydrate binding"/>
    <property type="evidence" value="ECO:0007669"/>
    <property type="project" value="UniProtKB-KW"/>
</dbReference>
<comment type="cofactor">
    <cofactor evidence="1 16">
        <name>Mn(2+)</name>
        <dbReference type="ChEBI" id="CHEBI:29035"/>
    </cofactor>
</comment>
<proteinExistence type="inferred from homology"/>
<dbReference type="PANTHER" id="PTHR11675">
    <property type="entry name" value="N-ACETYLGALACTOSAMINYLTRANSFERASE"/>
    <property type="match status" value="1"/>
</dbReference>
<evidence type="ECO:0000256" key="11">
    <source>
        <dbReference type="ARBA" id="ARBA00022989"/>
    </source>
</evidence>
<dbReference type="EMBL" id="JAXCGZ010010200">
    <property type="protein sequence ID" value="KAK7075733.1"/>
    <property type="molecule type" value="Genomic_DNA"/>
</dbReference>
<evidence type="ECO:0000256" key="9">
    <source>
        <dbReference type="ARBA" id="ARBA00022734"/>
    </source>
</evidence>
<dbReference type="GO" id="GO:0000139">
    <property type="term" value="C:Golgi membrane"/>
    <property type="evidence" value="ECO:0007669"/>
    <property type="project" value="UniProtKB-SubCell"/>
</dbReference>
<evidence type="ECO:0000256" key="8">
    <source>
        <dbReference type="ARBA" id="ARBA00022723"/>
    </source>
</evidence>
<dbReference type="CDD" id="cd02510">
    <property type="entry name" value="pp-GalNAc-T"/>
    <property type="match status" value="1"/>
</dbReference>
<evidence type="ECO:0000256" key="6">
    <source>
        <dbReference type="ARBA" id="ARBA00022679"/>
    </source>
</evidence>
<dbReference type="GO" id="GO:0006493">
    <property type="term" value="P:protein O-linked glycosylation"/>
    <property type="evidence" value="ECO:0007669"/>
    <property type="project" value="TreeGrafter"/>
</dbReference>
<protein>
    <recommendedName>
        <fullName evidence="16">Polypeptide N-acetylgalactosaminyltransferase</fullName>
        <ecNumber evidence="16">2.4.1.-</ecNumber>
    </recommendedName>
    <alternativeName>
        <fullName evidence="16">Protein-UDP acetylgalactosaminyltransferase</fullName>
    </alternativeName>
</protein>
<keyword evidence="13 16" id="KW-0472">Membrane</keyword>
<dbReference type="FunFam" id="3.90.550.10:FF:000021">
    <property type="entry name" value="Polypeptide N-acetylgalactosaminyltransferase"/>
    <property type="match status" value="1"/>
</dbReference>
<dbReference type="Pfam" id="PF00535">
    <property type="entry name" value="Glycos_transf_2"/>
    <property type="match status" value="1"/>
</dbReference>
<comment type="caution">
    <text evidence="18">The sequence shown here is derived from an EMBL/GenBank/DDBJ whole genome shotgun (WGS) entry which is preliminary data.</text>
</comment>
<reference evidence="18 19" key="1">
    <citation type="submission" date="2023-11" db="EMBL/GenBank/DDBJ databases">
        <title>Halocaridina rubra genome assembly.</title>
        <authorList>
            <person name="Smith C."/>
        </authorList>
    </citation>
    <scope>NUCLEOTIDE SEQUENCE [LARGE SCALE GENOMIC DNA]</scope>
    <source>
        <strain evidence="18">EP-1</strain>
        <tissue evidence="18">Whole</tissue>
    </source>
</reference>
<gene>
    <name evidence="18" type="primary">pgant3</name>
    <name evidence="18" type="ORF">SK128_014508</name>
</gene>
<evidence type="ECO:0000256" key="12">
    <source>
        <dbReference type="ARBA" id="ARBA00023034"/>
    </source>
</evidence>
<keyword evidence="15 16" id="KW-0464">Manganese</keyword>
<dbReference type="InterPro" id="IPR035992">
    <property type="entry name" value="Ricin_B-like_lectins"/>
</dbReference>
<dbReference type="Pfam" id="PF00652">
    <property type="entry name" value="Ricin_B_lectin"/>
    <property type="match status" value="1"/>
</dbReference>
<evidence type="ECO:0000256" key="15">
    <source>
        <dbReference type="ARBA" id="ARBA00023211"/>
    </source>
</evidence>
<evidence type="ECO:0000313" key="18">
    <source>
        <dbReference type="EMBL" id="KAK7075733.1"/>
    </source>
</evidence>
<dbReference type="InterPro" id="IPR045885">
    <property type="entry name" value="GalNAc-T"/>
</dbReference>
<keyword evidence="9 16" id="KW-0430">Lectin</keyword>
<keyword evidence="10" id="KW-0735">Signal-anchor</keyword>
<feature type="non-terminal residue" evidence="18">
    <location>
        <position position="1"/>
    </location>
</feature>
<comment type="pathway">
    <text evidence="3 16">Protein modification; protein glycosylation.</text>
</comment>
<sequence length="612" mass="70734">LWPCRRRGRWLGMTIASIGLFLFIFLIKDQRMSYEDNPDVMIPLKSRHRNQEEYIDKRGIHVVVGHYMGDDIPGKTTPNITDELLNTNGFNPEPKAGEMGNPVQIPSWELGHMQKLYHINRFNLLASDRIPLNRTLPDVRKKKCLEKSYNVQELPTTSVIIVFHNEAWSTLLRTVHSVINRSPATLLKEIILVDDASERTFLKEPLEKYVAKLSVSVRVIRSNVRSGLIRARLLGAQEAKGKVLTFLDAHCEATEGWLEPLLSRIAGDRTRVVCPIIDIIHDDTFQYVRSFELHWGAFNWNLHFRWYALGQREMEHRRKDVTEAYRTPAMAGGLFSIDKDYFYQLGSYDRHMDVWGGENLEMSFRVWMCGGSVEIAPCSHVGHVFRKSSPYTFPGEGGVGGVLYRNLARVALVWLDDWAAFYFTINAEAARVKNDVAVRDRLILRDRLHCHDFQWYLDNIWPENFFPGKDRFFGKIRNEYRDRCLQKPTGSSGANQPTGPTALGNCVYETYLPQTFVFSKKGFIMTDESVCLDAPDAESSKEPQVRIMACNEFERQRWTYDNDTHQVRHIMSGLCLDLPSRANPETLSLQKCDTYTKSQRWTFEDEDWTKIS</sequence>
<evidence type="ECO:0000259" key="17">
    <source>
        <dbReference type="SMART" id="SM00458"/>
    </source>
</evidence>
<dbReference type="Proteomes" id="UP001381693">
    <property type="component" value="Unassembled WGS sequence"/>
</dbReference>
<keyword evidence="7 16" id="KW-0812">Transmembrane</keyword>
<keyword evidence="8" id="KW-0479">Metal-binding</keyword>
<keyword evidence="6 16" id="KW-0808">Transferase</keyword>